<evidence type="ECO:0000313" key="2">
    <source>
        <dbReference type="Proteomes" id="UP000663891"/>
    </source>
</evidence>
<dbReference type="OrthoDB" id="10028501at2759"/>
<comment type="caution">
    <text evidence="1">The sequence shown here is derived from an EMBL/GenBank/DDBJ whole genome shotgun (WGS) entry which is preliminary data.</text>
</comment>
<sequence length="168" mass="18937">MATNQTSDQVSKFDLTLFDTFLAVEDVQPFKTLISICKPNKPTECTYLDLITKLRTNYAKVTFPSTERIKFFALRQESAQTLTNYANVLRNKATTCQFPAVFYEQTLNIANTIHSILVQGANVERNTSEDNFINKIQAGSTKTTEDDQKSCFSCGSKDHLHSTSTKMI</sequence>
<accession>A0A814REM5</accession>
<name>A0A814REM5_9BILA</name>
<evidence type="ECO:0008006" key="3">
    <source>
        <dbReference type="Google" id="ProtNLM"/>
    </source>
</evidence>
<dbReference type="Proteomes" id="UP000663891">
    <property type="component" value="Unassembled WGS sequence"/>
</dbReference>
<protein>
    <recommendedName>
        <fullName evidence="3">Retrotransposon gag domain-containing protein</fullName>
    </recommendedName>
</protein>
<gene>
    <name evidence="1" type="ORF">VCS650_LOCUS21810</name>
</gene>
<reference evidence="1" key="1">
    <citation type="submission" date="2021-02" db="EMBL/GenBank/DDBJ databases">
        <authorList>
            <person name="Nowell W R."/>
        </authorList>
    </citation>
    <scope>NUCLEOTIDE SEQUENCE</scope>
</reference>
<dbReference type="EMBL" id="CAJNON010000239">
    <property type="protein sequence ID" value="CAF1132469.1"/>
    <property type="molecule type" value="Genomic_DNA"/>
</dbReference>
<dbReference type="AlphaFoldDB" id="A0A814REM5"/>
<organism evidence="1 2">
    <name type="scientific">Adineta steineri</name>
    <dbReference type="NCBI Taxonomy" id="433720"/>
    <lineage>
        <taxon>Eukaryota</taxon>
        <taxon>Metazoa</taxon>
        <taxon>Spiralia</taxon>
        <taxon>Gnathifera</taxon>
        <taxon>Rotifera</taxon>
        <taxon>Eurotatoria</taxon>
        <taxon>Bdelloidea</taxon>
        <taxon>Adinetida</taxon>
        <taxon>Adinetidae</taxon>
        <taxon>Adineta</taxon>
    </lineage>
</organism>
<proteinExistence type="predicted"/>
<evidence type="ECO:0000313" key="1">
    <source>
        <dbReference type="EMBL" id="CAF1132469.1"/>
    </source>
</evidence>